<dbReference type="EMBL" id="CAADFQ010000012">
    <property type="protein sequence ID" value="VFK29795.1"/>
    <property type="molecule type" value="Genomic_DNA"/>
</dbReference>
<reference evidence="1" key="1">
    <citation type="submission" date="2019-02" db="EMBL/GenBank/DDBJ databases">
        <authorList>
            <person name="Gruber-Vodicka R. H."/>
            <person name="Seah K. B. B."/>
        </authorList>
    </citation>
    <scope>NUCLEOTIDE SEQUENCE</scope>
    <source>
        <strain evidence="1">BECK_BZ197</strain>
        <strain evidence="3">BECK_BZ198</strain>
        <strain evidence="2">BECK_BZ199</strain>
    </source>
</reference>
<dbReference type="EMBL" id="CAADFO010000011">
    <property type="protein sequence ID" value="VFK25057.1"/>
    <property type="molecule type" value="Genomic_DNA"/>
</dbReference>
<sequence>MFINIGLPTVVVCFPFIDLCMMVIDTCLLTSAKAFVAISIERAITTNSPLALAGPIINP</sequence>
<dbReference type="EMBL" id="CAADGH010000013">
    <property type="protein sequence ID" value="VFK74948.1"/>
    <property type="molecule type" value="Genomic_DNA"/>
</dbReference>
<evidence type="ECO:0000313" key="2">
    <source>
        <dbReference type="EMBL" id="VFK29795.1"/>
    </source>
</evidence>
<organism evidence="1">
    <name type="scientific">Candidatus Kentrum sp. MB</name>
    <dbReference type="NCBI Taxonomy" id="2138164"/>
    <lineage>
        <taxon>Bacteria</taxon>
        <taxon>Pseudomonadati</taxon>
        <taxon>Pseudomonadota</taxon>
        <taxon>Gammaproteobacteria</taxon>
        <taxon>Candidatus Kentrum</taxon>
    </lineage>
</organism>
<evidence type="ECO:0000313" key="3">
    <source>
        <dbReference type="EMBL" id="VFK74948.1"/>
    </source>
</evidence>
<gene>
    <name evidence="1" type="ORF">BECKMB1821G_GA0114241_101116</name>
    <name evidence="3" type="ORF">BECKMB1821H_GA0114242_10136</name>
    <name evidence="2" type="ORF">BECKMB1821I_GA0114274_10126</name>
</gene>
<proteinExistence type="predicted"/>
<accession>A0A450X6Y0</accession>
<evidence type="ECO:0000313" key="1">
    <source>
        <dbReference type="EMBL" id="VFK25057.1"/>
    </source>
</evidence>
<protein>
    <submittedName>
        <fullName evidence="1">Uncharacterized protein</fullName>
    </submittedName>
</protein>
<dbReference type="AlphaFoldDB" id="A0A450X6Y0"/>
<name>A0A450X6Y0_9GAMM</name>